<dbReference type="Proteomes" id="UP000295388">
    <property type="component" value="Unassembled WGS sequence"/>
</dbReference>
<dbReference type="OrthoDB" id="3826955at2"/>
<gene>
    <name evidence="1" type="ORF">EV643_101609</name>
</gene>
<keyword evidence="2" id="KW-1185">Reference proteome</keyword>
<evidence type="ECO:0000313" key="2">
    <source>
        <dbReference type="Proteomes" id="UP000295388"/>
    </source>
</evidence>
<dbReference type="AlphaFoldDB" id="A0A4R6KTH2"/>
<evidence type="ECO:0000313" key="1">
    <source>
        <dbReference type="EMBL" id="TDO54818.1"/>
    </source>
</evidence>
<dbReference type="RefSeq" id="WP_133798358.1">
    <property type="nucleotide sequence ID" value="NZ_SNWQ01000001.1"/>
</dbReference>
<name>A0A4R6KTH2_9ACTN</name>
<reference evidence="1 2" key="1">
    <citation type="submission" date="2019-03" db="EMBL/GenBank/DDBJ databases">
        <title>Genomic Encyclopedia of Type Strains, Phase III (KMG-III): the genomes of soil and plant-associated and newly described type strains.</title>
        <authorList>
            <person name="Whitman W."/>
        </authorList>
    </citation>
    <scope>NUCLEOTIDE SEQUENCE [LARGE SCALE GENOMIC DNA]</scope>
    <source>
        <strain evidence="1 2">VKM Ac-2527</strain>
    </source>
</reference>
<protein>
    <submittedName>
        <fullName evidence="1">Uncharacterized protein</fullName>
    </submittedName>
</protein>
<accession>A0A4R6KTH2</accession>
<sequence>MRYDEFRSAYDGVQQACLEARLDVDGLAAEVTRLAVLRDQVELRSERQQASADLAALTDLLEMVRRTAPPPASPAYEQAFQEAFALTAEANAEDGSVTERINRAKRAINRIRKIAERVDDPRERFTLLKMTEPLTVLADGLEHSRS</sequence>
<dbReference type="EMBL" id="SNWQ01000001">
    <property type="protein sequence ID" value="TDO54818.1"/>
    <property type="molecule type" value="Genomic_DNA"/>
</dbReference>
<proteinExistence type="predicted"/>
<comment type="caution">
    <text evidence="1">The sequence shown here is derived from an EMBL/GenBank/DDBJ whole genome shotgun (WGS) entry which is preliminary data.</text>
</comment>
<organism evidence="1 2">
    <name type="scientific">Kribbella caucasensis</name>
    <dbReference type="NCBI Taxonomy" id="2512215"/>
    <lineage>
        <taxon>Bacteria</taxon>
        <taxon>Bacillati</taxon>
        <taxon>Actinomycetota</taxon>
        <taxon>Actinomycetes</taxon>
        <taxon>Propionibacteriales</taxon>
        <taxon>Kribbellaceae</taxon>
        <taxon>Kribbella</taxon>
    </lineage>
</organism>